<feature type="compositionally biased region" description="Acidic residues" evidence="1">
    <location>
        <begin position="128"/>
        <end position="159"/>
    </location>
</feature>
<feature type="compositionally biased region" description="Basic and acidic residues" evidence="1">
    <location>
        <begin position="499"/>
        <end position="511"/>
    </location>
</feature>
<feature type="compositionally biased region" description="Low complexity" evidence="1">
    <location>
        <begin position="160"/>
        <end position="172"/>
    </location>
</feature>
<feature type="compositionally biased region" description="Low complexity" evidence="1">
    <location>
        <begin position="975"/>
        <end position="990"/>
    </location>
</feature>
<evidence type="ECO:0000313" key="3">
    <source>
        <dbReference type="Proteomes" id="UP001221413"/>
    </source>
</evidence>
<feature type="region of interest" description="Disordered" evidence="1">
    <location>
        <begin position="581"/>
        <end position="832"/>
    </location>
</feature>
<feature type="region of interest" description="Disordered" evidence="1">
    <location>
        <begin position="954"/>
        <end position="1124"/>
    </location>
</feature>
<proteinExistence type="predicted"/>
<dbReference type="Proteomes" id="UP001221413">
    <property type="component" value="Unassembled WGS sequence"/>
</dbReference>
<dbReference type="AlphaFoldDB" id="A0AAD6IYB5"/>
<feature type="compositionally biased region" description="Low complexity" evidence="1">
    <location>
        <begin position="409"/>
        <end position="418"/>
    </location>
</feature>
<gene>
    <name evidence="2" type="ORF">Dda_5441</name>
</gene>
<feature type="compositionally biased region" description="Polar residues" evidence="1">
    <location>
        <begin position="695"/>
        <end position="705"/>
    </location>
</feature>
<feature type="compositionally biased region" description="Low complexity" evidence="1">
    <location>
        <begin position="219"/>
        <end position="242"/>
    </location>
</feature>
<dbReference type="EMBL" id="JAQGDS010000006">
    <property type="protein sequence ID" value="KAJ6259800.1"/>
    <property type="molecule type" value="Genomic_DNA"/>
</dbReference>
<evidence type="ECO:0000313" key="2">
    <source>
        <dbReference type="EMBL" id="KAJ6259800.1"/>
    </source>
</evidence>
<protein>
    <submittedName>
        <fullName evidence="2">Uncharacterized protein</fullName>
    </submittedName>
</protein>
<feature type="region of interest" description="Disordered" evidence="1">
    <location>
        <begin position="858"/>
        <end position="902"/>
    </location>
</feature>
<feature type="compositionally biased region" description="Basic residues" evidence="1">
    <location>
        <begin position="105"/>
        <end position="120"/>
    </location>
</feature>
<feature type="compositionally biased region" description="Pro residues" evidence="1">
    <location>
        <begin position="195"/>
        <end position="208"/>
    </location>
</feature>
<comment type="caution">
    <text evidence="2">The sequence shown here is derived from an EMBL/GenBank/DDBJ whole genome shotgun (WGS) entry which is preliminary data.</text>
</comment>
<evidence type="ECO:0000256" key="1">
    <source>
        <dbReference type="SAM" id="MobiDB-lite"/>
    </source>
</evidence>
<feature type="compositionally biased region" description="Basic and acidic residues" evidence="1">
    <location>
        <begin position="1060"/>
        <end position="1076"/>
    </location>
</feature>
<feature type="compositionally biased region" description="Low complexity" evidence="1">
    <location>
        <begin position="1025"/>
        <end position="1039"/>
    </location>
</feature>
<feature type="compositionally biased region" description="Low complexity" evidence="1">
    <location>
        <begin position="707"/>
        <end position="718"/>
    </location>
</feature>
<feature type="compositionally biased region" description="Polar residues" evidence="1">
    <location>
        <begin position="34"/>
        <end position="45"/>
    </location>
</feature>
<accession>A0AAD6IYB5</accession>
<feature type="compositionally biased region" description="Low complexity" evidence="1">
    <location>
        <begin position="344"/>
        <end position="356"/>
    </location>
</feature>
<organism evidence="2 3">
    <name type="scientific">Drechslerella dactyloides</name>
    <name type="common">Nematode-trapping fungus</name>
    <name type="synonym">Arthrobotrys dactyloides</name>
    <dbReference type="NCBI Taxonomy" id="74499"/>
    <lineage>
        <taxon>Eukaryota</taxon>
        <taxon>Fungi</taxon>
        <taxon>Dikarya</taxon>
        <taxon>Ascomycota</taxon>
        <taxon>Pezizomycotina</taxon>
        <taxon>Orbiliomycetes</taxon>
        <taxon>Orbiliales</taxon>
        <taxon>Orbiliaceae</taxon>
        <taxon>Drechslerella</taxon>
    </lineage>
</organism>
<keyword evidence="3" id="KW-1185">Reference proteome</keyword>
<reference evidence="2" key="1">
    <citation type="submission" date="2023-01" db="EMBL/GenBank/DDBJ databases">
        <title>The chitinases involved in constricting ring structure development in the nematode-trapping fungus Drechslerella dactyloides.</title>
        <authorList>
            <person name="Wang R."/>
            <person name="Zhang L."/>
            <person name="Tang P."/>
            <person name="Li S."/>
            <person name="Liang L."/>
        </authorList>
    </citation>
    <scope>NUCLEOTIDE SEQUENCE</scope>
    <source>
        <strain evidence="2">YMF1.00031</strain>
    </source>
</reference>
<feature type="compositionally biased region" description="Low complexity" evidence="1">
    <location>
        <begin position="71"/>
        <end position="93"/>
    </location>
</feature>
<feature type="region of interest" description="Disordered" evidence="1">
    <location>
        <begin position="1"/>
        <end position="515"/>
    </location>
</feature>
<name>A0AAD6IYB5_DREDA</name>
<sequence length="1254" mass="134671">MPPRRKPAAKGSAAAVVQQAQPYDVPPPTRRSTRANAKATSTVEVTQAIAVDTIAAQPEPPAKPARRTRGRAASATTTTAVATAQPPAASPPAEESVTKKEPVAKKKSVTKKTATKKSVTKKPVAEEQVAEEQVAEEPAAEEPAAEEPVVEEPVVEEPVVEQPVVEQPVAAAGPIRRSGRTRGQAQLPEAAAPAPADPPAPEPAPAPAPKRATRRKKAATIVTTTTTTIEVTIPVPSSSSPVTEERPASPPPPPATQAPAPKRQTRSRKGATTEEVSEVPATRSTRSKRSIEAVVGVEEAPPVKRPRARRGRKHVSPESEHQPEPATQEPAVQEPTVEQPAVKEPAIAEEPATQEPIIEEPITEQPTEKPVTEEPVTEEPVTEVPVTEDPVAEEQAIIESVATEEPVPQEQTAEQSATTEEHVTEDPVEQPAIVDHPVAKETIAEEQAAIEEPAVEEPAVEEPAAEEPAIEESAPVLEAAITESEPEPAAAELNAVEPPSHEGSDDVKDINASEASQQLLQEMEFCTPDAIAVAEEDMHEDEDGDYEMMDVDPTLLMEEETNQTPEKKQQFTEGIEPEAMTPLPVLNPMSEAAVNAGHTGPTGASDPSDCASPAKEPEAPPATPARVMDSPLAPMTATPRWQFMRHVPTVSSPLKRPPLTYSPESTTTPPRRKRVSENGIVSGSADPSPLRTDELNTSDFDTPANTPGPLTPRRLTTPVSRKRSRSRSVRRESSPLKNAVDFSVQENSDDDSSNSNGKGETPNLGRVLSPLPWISDYDPSQDISELRDEEISETPAAGPILGLLPATPSAVHDSSDIPMSSPMATPQPVHQMLQHTAEQAPAVEQLLPVAEAAMRPFESKRPKVGVRHSTGTLSAPKEPAENRARRSTMSGPIDASAVSTRDIRHPRAAEARHFYLGPPPVVSADDYQSQFKSSVMGASPPAEGDSTIIRQAETMSPVTIEDAACAPASTPSQDAAPTAVPSSATPAEATTDQDAPGELLFPAEEPPVYQFGRSYGLFISDESEPPSSGSASSDENGTSQQPPSYGFDGTDSPPPRSPRRAREPEPEPEKKEEKRASRIPLLKSAAEGNSSRTGSPFRARMNRVSQTTSLPDRELSKLTARNTTRNGVYKKVNFERKVVRLEGQRPPSPTRETQTAAAEMSRSLRKRVFEETGVALGPGDDADYFPPEVAPTTKRVRWHELLETRLDEGERGRFRTARGILAPERVRVEDPGVNQVTIQKFLYEGEKDIFDEED</sequence>
<feature type="compositionally biased region" description="Basic residues" evidence="1">
    <location>
        <begin position="304"/>
        <end position="314"/>
    </location>
</feature>
<feature type="compositionally biased region" description="Acidic residues" evidence="1">
    <location>
        <begin position="453"/>
        <end position="470"/>
    </location>
</feature>